<proteinExistence type="predicted"/>
<evidence type="ECO:0000256" key="1">
    <source>
        <dbReference type="SAM" id="MobiDB-lite"/>
    </source>
</evidence>
<keyword evidence="2" id="KW-0472">Membrane</keyword>
<evidence type="ECO:0000313" key="4">
    <source>
        <dbReference type="Proteomes" id="UP001165190"/>
    </source>
</evidence>
<comment type="caution">
    <text evidence="3">The sequence shown here is derived from an EMBL/GenBank/DDBJ whole genome shotgun (WGS) entry which is preliminary data.</text>
</comment>
<feature type="compositionally biased region" description="Basic and acidic residues" evidence="1">
    <location>
        <begin position="83"/>
        <end position="98"/>
    </location>
</feature>
<reference evidence="3" key="1">
    <citation type="submission" date="2023-05" db="EMBL/GenBank/DDBJ databases">
        <title>Genome and transcriptome analyses reveal genes involved in the formation of fine ridges on petal epidermal cells in Hibiscus trionum.</title>
        <authorList>
            <person name="Koshimizu S."/>
            <person name="Masuda S."/>
            <person name="Ishii T."/>
            <person name="Shirasu K."/>
            <person name="Hoshino A."/>
            <person name="Arita M."/>
        </authorList>
    </citation>
    <scope>NUCLEOTIDE SEQUENCE</scope>
    <source>
        <strain evidence="3">Hamamatsu line</strain>
    </source>
</reference>
<dbReference type="Pfam" id="PF21529">
    <property type="entry name" value="GLV1-2"/>
    <property type="match status" value="1"/>
</dbReference>
<gene>
    <name evidence="3" type="ORF">HRI_000455700</name>
</gene>
<evidence type="ECO:0000256" key="2">
    <source>
        <dbReference type="SAM" id="Phobius"/>
    </source>
</evidence>
<feature type="transmembrane region" description="Helical" evidence="2">
    <location>
        <begin position="56"/>
        <end position="73"/>
    </location>
</feature>
<accession>A0A9W7LK83</accession>
<protein>
    <submittedName>
        <fullName evidence="3">Uncharacterized protein</fullName>
    </submittedName>
</protein>
<feature type="transmembrane region" description="Helical" evidence="2">
    <location>
        <begin position="18"/>
        <end position="36"/>
    </location>
</feature>
<dbReference type="OrthoDB" id="1625577at2759"/>
<keyword evidence="2" id="KW-0812">Transmembrane</keyword>
<dbReference type="EMBL" id="BSYR01000006">
    <property type="protein sequence ID" value="GMI67863.1"/>
    <property type="molecule type" value="Genomic_DNA"/>
</dbReference>
<feature type="region of interest" description="Disordered" evidence="1">
    <location>
        <begin position="77"/>
        <end position="100"/>
    </location>
</feature>
<keyword evidence="4" id="KW-1185">Reference proteome</keyword>
<dbReference type="AlphaFoldDB" id="A0A9W7LK83"/>
<name>A0A9W7LK83_HIBTR</name>
<sequence>MPNTAGDIDVDHITPVELLQNLMSFSINAPLNFLLYKSSRQLEETDHPLKKQMGRLLVLAAAFFLFFSSTAGARNLPAANETGKPHVHPELTLTKDEGAPNLSLDELVSMDYTPATRKPPIHN</sequence>
<keyword evidence="2" id="KW-1133">Transmembrane helix</keyword>
<dbReference type="InterPro" id="IPR049306">
    <property type="entry name" value="GLV1-2"/>
</dbReference>
<organism evidence="3 4">
    <name type="scientific">Hibiscus trionum</name>
    <name type="common">Flower of an hour</name>
    <dbReference type="NCBI Taxonomy" id="183268"/>
    <lineage>
        <taxon>Eukaryota</taxon>
        <taxon>Viridiplantae</taxon>
        <taxon>Streptophyta</taxon>
        <taxon>Embryophyta</taxon>
        <taxon>Tracheophyta</taxon>
        <taxon>Spermatophyta</taxon>
        <taxon>Magnoliopsida</taxon>
        <taxon>eudicotyledons</taxon>
        <taxon>Gunneridae</taxon>
        <taxon>Pentapetalae</taxon>
        <taxon>rosids</taxon>
        <taxon>malvids</taxon>
        <taxon>Malvales</taxon>
        <taxon>Malvaceae</taxon>
        <taxon>Malvoideae</taxon>
        <taxon>Hibiscus</taxon>
    </lineage>
</organism>
<evidence type="ECO:0000313" key="3">
    <source>
        <dbReference type="EMBL" id="GMI67863.1"/>
    </source>
</evidence>
<dbReference type="Proteomes" id="UP001165190">
    <property type="component" value="Unassembled WGS sequence"/>
</dbReference>